<evidence type="ECO:0000256" key="2">
    <source>
        <dbReference type="ARBA" id="ARBA00022574"/>
    </source>
</evidence>
<dbReference type="InterPro" id="IPR015943">
    <property type="entry name" value="WD40/YVTN_repeat-like_dom_sf"/>
</dbReference>
<accession>A0A448WTN0</accession>
<dbReference type="EMBL" id="CAAALY010044343">
    <property type="protein sequence ID" value="VEL20015.1"/>
    <property type="molecule type" value="Genomic_DNA"/>
</dbReference>
<dbReference type="PROSITE" id="PS00678">
    <property type="entry name" value="WD_REPEATS_1"/>
    <property type="match status" value="1"/>
</dbReference>
<dbReference type="InterPro" id="IPR001680">
    <property type="entry name" value="WD40_rpt"/>
</dbReference>
<dbReference type="Pfam" id="PF00400">
    <property type="entry name" value="WD40"/>
    <property type="match status" value="1"/>
</dbReference>
<name>A0A448WTN0_9PLAT</name>
<organism evidence="6 7">
    <name type="scientific">Protopolystoma xenopodis</name>
    <dbReference type="NCBI Taxonomy" id="117903"/>
    <lineage>
        <taxon>Eukaryota</taxon>
        <taxon>Metazoa</taxon>
        <taxon>Spiralia</taxon>
        <taxon>Lophotrochozoa</taxon>
        <taxon>Platyhelminthes</taxon>
        <taxon>Monogenea</taxon>
        <taxon>Polyopisthocotylea</taxon>
        <taxon>Polystomatidea</taxon>
        <taxon>Polystomatidae</taxon>
        <taxon>Protopolystoma</taxon>
    </lineage>
</organism>
<evidence type="ECO:0000256" key="4">
    <source>
        <dbReference type="PROSITE-ProRule" id="PRU00221"/>
    </source>
</evidence>
<feature type="repeat" description="WD" evidence="4">
    <location>
        <begin position="2"/>
        <end position="37"/>
    </location>
</feature>
<dbReference type="OrthoDB" id="9890280at2759"/>
<dbReference type="AlphaFoldDB" id="A0A448WTN0"/>
<protein>
    <submittedName>
        <fullName evidence="6">Uncharacterized protein</fullName>
    </submittedName>
</protein>
<feature type="compositionally biased region" description="Basic and acidic residues" evidence="5">
    <location>
        <begin position="72"/>
        <end position="81"/>
    </location>
</feature>
<evidence type="ECO:0000313" key="6">
    <source>
        <dbReference type="EMBL" id="VEL20015.1"/>
    </source>
</evidence>
<keyword evidence="2 4" id="KW-0853">WD repeat</keyword>
<dbReference type="PANTHER" id="PTHR14205">
    <property type="entry name" value="WD-REPEAT PROTEIN"/>
    <property type="match status" value="1"/>
</dbReference>
<dbReference type="InterPro" id="IPR036322">
    <property type="entry name" value="WD40_repeat_dom_sf"/>
</dbReference>
<dbReference type="Proteomes" id="UP000784294">
    <property type="component" value="Unassembled WGS sequence"/>
</dbReference>
<dbReference type="SUPFAM" id="SSF50978">
    <property type="entry name" value="WD40 repeat-like"/>
    <property type="match status" value="1"/>
</dbReference>
<dbReference type="PROSITE" id="PS50082">
    <property type="entry name" value="WD_REPEATS_2"/>
    <property type="match status" value="1"/>
</dbReference>
<evidence type="ECO:0000256" key="5">
    <source>
        <dbReference type="SAM" id="MobiDB-lite"/>
    </source>
</evidence>
<feature type="region of interest" description="Disordered" evidence="5">
    <location>
        <begin position="72"/>
        <end position="95"/>
    </location>
</feature>
<sequence>MKSAHWPCVRDLDYNPHRPHILATGGDDGCVKLWDLRYLASGSYPSSSTNTGVASTLSREFSGAVKSEKELDSTLRSESSECRSSVIENSGIHGDMTGTRPLVQLRAHSHWVSNINNLAESH</sequence>
<evidence type="ECO:0000256" key="3">
    <source>
        <dbReference type="ARBA" id="ARBA00022737"/>
    </source>
</evidence>
<reference evidence="6" key="1">
    <citation type="submission" date="2018-11" db="EMBL/GenBank/DDBJ databases">
        <authorList>
            <consortium name="Pathogen Informatics"/>
        </authorList>
    </citation>
    <scope>NUCLEOTIDE SEQUENCE</scope>
</reference>
<keyword evidence="7" id="KW-1185">Reference proteome</keyword>
<dbReference type="InterPro" id="IPR040323">
    <property type="entry name" value="EIPR1"/>
</dbReference>
<dbReference type="Gene3D" id="2.130.10.10">
    <property type="entry name" value="YVTN repeat-like/Quinoprotein amine dehydrogenase"/>
    <property type="match status" value="1"/>
</dbReference>
<evidence type="ECO:0000256" key="1">
    <source>
        <dbReference type="ARBA" id="ARBA00005672"/>
    </source>
</evidence>
<proteinExistence type="inferred from homology"/>
<dbReference type="PROSITE" id="PS50294">
    <property type="entry name" value="WD_REPEATS_REGION"/>
    <property type="match status" value="1"/>
</dbReference>
<comment type="caution">
    <text evidence="6">The sequence shown here is derived from an EMBL/GenBank/DDBJ whole genome shotgun (WGS) entry which is preliminary data.</text>
</comment>
<comment type="similarity">
    <text evidence="1">Belongs to the WD repeat EIPR1 family.</text>
</comment>
<dbReference type="InterPro" id="IPR019775">
    <property type="entry name" value="WD40_repeat_CS"/>
</dbReference>
<gene>
    <name evidence="6" type="ORF">PXEA_LOCUS13455</name>
</gene>
<evidence type="ECO:0000313" key="7">
    <source>
        <dbReference type="Proteomes" id="UP000784294"/>
    </source>
</evidence>
<keyword evidence="3" id="KW-0677">Repeat</keyword>
<dbReference type="GO" id="GO:0016567">
    <property type="term" value="P:protein ubiquitination"/>
    <property type="evidence" value="ECO:0007669"/>
    <property type="project" value="TreeGrafter"/>
</dbReference>
<dbReference type="PANTHER" id="PTHR14205:SF15">
    <property type="entry name" value="EARP AND GARP COMPLEX-INTERACTING PROTEIN 1"/>
    <property type="match status" value="1"/>
</dbReference>